<dbReference type="AlphaFoldDB" id="A0ABD5UNT1"/>
<dbReference type="Proteomes" id="UP001596333">
    <property type="component" value="Unassembled WGS sequence"/>
</dbReference>
<proteinExistence type="predicted"/>
<name>A0ABD5UNT1_9EURY</name>
<protein>
    <submittedName>
        <fullName evidence="1">Uncharacterized protein</fullName>
    </submittedName>
</protein>
<gene>
    <name evidence="1" type="ORF">ACFQEY_17535</name>
</gene>
<dbReference type="EMBL" id="JBHSXI010000025">
    <property type="protein sequence ID" value="MFC6890793.1"/>
    <property type="molecule type" value="Genomic_DNA"/>
</dbReference>
<comment type="caution">
    <text evidence="1">The sequence shown here is derived from an EMBL/GenBank/DDBJ whole genome shotgun (WGS) entry which is preliminary data.</text>
</comment>
<dbReference type="RefSeq" id="WP_162829516.1">
    <property type="nucleotide sequence ID" value="NZ_JBHSXI010000025.1"/>
</dbReference>
<accession>A0ABD5UNT1</accession>
<evidence type="ECO:0000313" key="2">
    <source>
        <dbReference type="Proteomes" id="UP001596333"/>
    </source>
</evidence>
<reference evidence="1 2" key="1">
    <citation type="journal article" date="2019" name="Int. J. Syst. Evol. Microbiol.">
        <title>The Global Catalogue of Microorganisms (GCM) 10K type strain sequencing project: providing services to taxonomists for standard genome sequencing and annotation.</title>
        <authorList>
            <consortium name="The Broad Institute Genomics Platform"/>
            <consortium name="The Broad Institute Genome Sequencing Center for Infectious Disease"/>
            <person name="Wu L."/>
            <person name="Ma J."/>
        </authorList>
    </citation>
    <scope>NUCLEOTIDE SEQUENCE [LARGE SCALE GENOMIC DNA]</scope>
    <source>
        <strain evidence="1 2">Y73</strain>
    </source>
</reference>
<organism evidence="1 2">
    <name type="scientific">Halorubrum trueperi</name>
    <dbReference type="NCBI Taxonomy" id="2004704"/>
    <lineage>
        <taxon>Archaea</taxon>
        <taxon>Methanobacteriati</taxon>
        <taxon>Methanobacteriota</taxon>
        <taxon>Stenosarchaea group</taxon>
        <taxon>Halobacteria</taxon>
        <taxon>Halobacteriales</taxon>
        <taxon>Haloferacaceae</taxon>
        <taxon>Halorubrum</taxon>
    </lineage>
</organism>
<evidence type="ECO:0000313" key="1">
    <source>
        <dbReference type="EMBL" id="MFC6890793.1"/>
    </source>
</evidence>
<keyword evidence="2" id="KW-1185">Reference proteome</keyword>
<sequence>MSRSNGGGILFETFATVLRAFQELDGKARTIEIVESEHTNREKRQVLNVLQELQRMGYTRYEQRGMYKYWIADLHELDSFYTREKEYLDELLKNEEWTEQKREYLLQKSHNSTSPESE</sequence>